<dbReference type="EMBL" id="CP000472">
    <property type="protein sequence ID" value="ACJ31649.1"/>
    <property type="molecule type" value="Genomic_DNA"/>
</dbReference>
<dbReference type="HOGENOM" id="CLU_3383756_0_0_6"/>
<name>B8CVH3_SHEPW</name>
<dbReference type="KEGG" id="swp:swp_5035"/>
<reference evidence="1 2" key="1">
    <citation type="journal article" date="2008" name="PLoS ONE">
        <title>Environmental adaptation: genomic analysis of the piezotolerant and psychrotolerant deep-sea iron reducing bacterium Shewanella piezotolerans WP3.</title>
        <authorList>
            <person name="Wang F."/>
            <person name="Wang J."/>
            <person name="Jian H."/>
            <person name="Zhang B."/>
            <person name="Li S."/>
            <person name="Wang F."/>
            <person name="Zeng X."/>
            <person name="Gao L."/>
            <person name="Bartlett D.H."/>
            <person name="Yu J."/>
            <person name="Hu S."/>
            <person name="Xiao X."/>
        </authorList>
    </citation>
    <scope>NUCLEOTIDE SEQUENCE [LARGE SCALE GENOMIC DNA]</scope>
    <source>
        <strain evidence="2">WP3 / JCM 13877</strain>
    </source>
</reference>
<gene>
    <name evidence="1" type="ordered locus">swp_5035</name>
</gene>
<evidence type="ECO:0000313" key="1">
    <source>
        <dbReference type="EMBL" id="ACJ31649.1"/>
    </source>
</evidence>
<sequence>MVGIVDLVQIILLLLHGTHIALLEEYLFSWTVI</sequence>
<proteinExistence type="predicted"/>
<dbReference type="Proteomes" id="UP000000753">
    <property type="component" value="Chromosome"/>
</dbReference>
<dbReference type="AlphaFoldDB" id="B8CVH3"/>
<dbReference type="STRING" id="225849.swp_5035"/>
<keyword evidence="2" id="KW-1185">Reference proteome</keyword>
<protein>
    <submittedName>
        <fullName evidence="1">Uncharacterized protein</fullName>
    </submittedName>
</protein>
<accession>B8CVH3</accession>
<organism evidence="1 2">
    <name type="scientific">Shewanella piezotolerans (strain WP3 / JCM 13877)</name>
    <dbReference type="NCBI Taxonomy" id="225849"/>
    <lineage>
        <taxon>Bacteria</taxon>
        <taxon>Pseudomonadati</taxon>
        <taxon>Pseudomonadota</taxon>
        <taxon>Gammaproteobacteria</taxon>
        <taxon>Alteromonadales</taxon>
        <taxon>Shewanellaceae</taxon>
        <taxon>Shewanella</taxon>
    </lineage>
</organism>
<evidence type="ECO:0000313" key="2">
    <source>
        <dbReference type="Proteomes" id="UP000000753"/>
    </source>
</evidence>